<keyword evidence="1" id="KW-0472">Membrane</keyword>
<accession>A0A0H2KLC6</accession>
<dbReference type="EMBL" id="JNBQ01000016">
    <property type="protein sequence ID" value="KLN34335.1"/>
    <property type="molecule type" value="Genomic_DNA"/>
</dbReference>
<feature type="transmembrane region" description="Helical" evidence="1">
    <location>
        <begin position="16"/>
        <end position="34"/>
    </location>
</feature>
<feature type="transmembrane region" description="Helical" evidence="1">
    <location>
        <begin position="78"/>
        <end position="96"/>
    </location>
</feature>
<sequence>MPRQGGRPSLSARRGGYVVAVLIDAALLVFIHVWPGWQVVPFLTTELVEVLPAVNATLVAGIAANTVYVLADPPWLRALGDVIVTGVGVVALVTLWRVFPFSFPEEGFDWTLVVRVMLALGVLGSVIAMIVSTVRLLRPTTTDADRPGPVPR</sequence>
<dbReference type="AlphaFoldDB" id="A0A0H2KLC6"/>
<dbReference type="PATRIC" id="fig|264251.5.peg.2651"/>
<keyword evidence="3" id="KW-1185">Reference proteome</keyword>
<organism evidence="2 3">
    <name type="scientific">Cellulosimicrobium funkei</name>
    <dbReference type="NCBI Taxonomy" id="264251"/>
    <lineage>
        <taxon>Bacteria</taxon>
        <taxon>Bacillati</taxon>
        <taxon>Actinomycetota</taxon>
        <taxon>Actinomycetes</taxon>
        <taxon>Micrococcales</taxon>
        <taxon>Promicromonosporaceae</taxon>
        <taxon>Cellulosimicrobium</taxon>
    </lineage>
</organism>
<dbReference type="Proteomes" id="UP000035265">
    <property type="component" value="Unassembled WGS sequence"/>
</dbReference>
<evidence type="ECO:0000313" key="3">
    <source>
        <dbReference type="Proteomes" id="UP000035265"/>
    </source>
</evidence>
<feature type="transmembrane region" description="Helical" evidence="1">
    <location>
        <begin position="116"/>
        <end position="137"/>
    </location>
</feature>
<gene>
    <name evidence="2" type="ORF">FB00_13045</name>
</gene>
<proteinExistence type="predicted"/>
<evidence type="ECO:0000256" key="1">
    <source>
        <dbReference type="SAM" id="Phobius"/>
    </source>
</evidence>
<comment type="caution">
    <text evidence="2">The sequence shown here is derived from an EMBL/GenBank/DDBJ whole genome shotgun (WGS) entry which is preliminary data.</text>
</comment>
<keyword evidence="1" id="KW-1133">Transmembrane helix</keyword>
<keyword evidence="1" id="KW-0812">Transmembrane</keyword>
<protein>
    <submittedName>
        <fullName evidence="2">Uncharacterized protein</fullName>
    </submittedName>
</protein>
<feature type="transmembrane region" description="Helical" evidence="1">
    <location>
        <begin position="54"/>
        <end position="71"/>
    </location>
</feature>
<reference evidence="2 3" key="1">
    <citation type="submission" date="2014-05" db="EMBL/GenBank/DDBJ databases">
        <title>Cellulosimicrobium funkei U11 genome.</title>
        <authorList>
            <person name="Hu C."/>
            <person name="Gong Y."/>
            <person name="Wan W."/>
            <person name="Jiang M."/>
        </authorList>
    </citation>
    <scope>NUCLEOTIDE SEQUENCE [LARGE SCALE GENOMIC DNA]</scope>
    <source>
        <strain evidence="2 3">U11</strain>
    </source>
</reference>
<evidence type="ECO:0000313" key="2">
    <source>
        <dbReference type="EMBL" id="KLN34335.1"/>
    </source>
</evidence>
<name>A0A0H2KLC6_9MICO</name>